<dbReference type="Pfam" id="PF04148">
    <property type="entry name" value="Erv26"/>
    <property type="match status" value="1"/>
</dbReference>
<feature type="transmembrane region" description="Helical" evidence="7">
    <location>
        <begin position="44"/>
        <end position="62"/>
    </location>
</feature>
<keyword evidence="5 7" id="KW-0472">Membrane</keyword>
<evidence type="ECO:0000256" key="2">
    <source>
        <dbReference type="ARBA" id="ARBA00008096"/>
    </source>
</evidence>
<evidence type="ECO:0000256" key="7">
    <source>
        <dbReference type="SAM" id="Phobius"/>
    </source>
</evidence>
<comment type="subcellular location">
    <subcellularLocation>
        <location evidence="1">Membrane</location>
        <topology evidence="1">Multi-pass membrane protein</topology>
    </subcellularLocation>
</comment>
<comment type="caution">
    <text evidence="8">The sequence shown here is derived from an EMBL/GenBank/DDBJ whole genome shotgun (WGS) entry which is preliminary data.</text>
</comment>
<evidence type="ECO:0008006" key="10">
    <source>
        <dbReference type="Google" id="ProtNLM"/>
    </source>
</evidence>
<keyword evidence="4 7" id="KW-1133">Transmembrane helix</keyword>
<evidence type="ECO:0000256" key="5">
    <source>
        <dbReference type="ARBA" id="ARBA00023136"/>
    </source>
</evidence>
<evidence type="ECO:0000313" key="9">
    <source>
        <dbReference type="Proteomes" id="UP000629468"/>
    </source>
</evidence>
<dbReference type="InterPro" id="IPR007277">
    <property type="entry name" value="Svp26/Tex261"/>
</dbReference>
<evidence type="ECO:0000256" key="4">
    <source>
        <dbReference type="ARBA" id="ARBA00022989"/>
    </source>
</evidence>
<reference evidence="8 9" key="1">
    <citation type="journal article" name="Sci. Rep.">
        <title>Telomere-to-telomere assembled and centromere annotated genomes of the two main subspecies of the button mushroom Agaricus bisporus reveal especially polymorphic chromosome ends.</title>
        <authorList>
            <person name="Sonnenberg A.S.M."/>
            <person name="Sedaghat-Telgerd N."/>
            <person name="Lavrijssen B."/>
            <person name="Ohm R.A."/>
            <person name="Hendrickx P.M."/>
            <person name="Scholtmeijer K."/>
            <person name="Baars J.J.P."/>
            <person name="van Peer A."/>
        </authorList>
    </citation>
    <scope>NUCLEOTIDE SEQUENCE [LARGE SCALE GENOMIC DNA]</scope>
    <source>
        <strain evidence="8 9">H119_p4</strain>
    </source>
</reference>
<dbReference type="GO" id="GO:0030134">
    <property type="term" value="C:COPII-coated ER to Golgi transport vesicle"/>
    <property type="evidence" value="ECO:0007669"/>
    <property type="project" value="TreeGrafter"/>
</dbReference>
<evidence type="ECO:0000256" key="1">
    <source>
        <dbReference type="ARBA" id="ARBA00004141"/>
    </source>
</evidence>
<feature type="transmembrane region" description="Helical" evidence="7">
    <location>
        <begin position="98"/>
        <end position="117"/>
    </location>
</feature>
<dbReference type="EMBL" id="JABXXO010000006">
    <property type="protein sequence ID" value="KAF7775891.1"/>
    <property type="molecule type" value="Genomic_DNA"/>
</dbReference>
<gene>
    <name evidence="8" type="ORF">Agabi119p4_4284</name>
</gene>
<dbReference type="PANTHER" id="PTHR13144:SF0">
    <property type="entry name" value="PROTEIN TEX261"/>
    <property type="match status" value="1"/>
</dbReference>
<keyword evidence="3 7" id="KW-0812">Transmembrane</keyword>
<protein>
    <recommendedName>
        <fullName evidence="10">DUF396-domain-containing protein</fullName>
    </recommendedName>
</protein>
<dbReference type="GO" id="GO:0005789">
    <property type="term" value="C:endoplasmic reticulum membrane"/>
    <property type="evidence" value="ECO:0007669"/>
    <property type="project" value="TreeGrafter"/>
</dbReference>
<proteinExistence type="inferred from homology"/>
<name>A0A8H7KH47_AGABI</name>
<dbReference type="GO" id="GO:0097020">
    <property type="term" value="F:COPII receptor activity"/>
    <property type="evidence" value="ECO:0007669"/>
    <property type="project" value="InterPro"/>
</dbReference>
<feature type="compositionally biased region" description="Pro residues" evidence="6">
    <location>
        <begin position="225"/>
        <end position="238"/>
    </location>
</feature>
<dbReference type="Proteomes" id="UP000629468">
    <property type="component" value="Unassembled WGS sequence"/>
</dbReference>
<feature type="region of interest" description="Disordered" evidence="6">
    <location>
        <begin position="205"/>
        <end position="259"/>
    </location>
</feature>
<feature type="transmembrane region" description="Helical" evidence="7">
    <location>
        <begin position="6"/>
        <end position="32"/>
    </location>
</feature>
<evidence type="ECO:0000313" key="8">
    <source>
        <dbReference type="EMBL" id="KAF7775891.1"/>
    </source>
</evidence>
<dbReference type="PANTHER" id="PTHR13144">
    <property type="entry name" value="TEX261 PROTEIN"/>
    <property type="match status" value="1"/>
</dbReference>
<sequence length="304" mass="33318">MGLLYYVSYLAVLAAFAFVTLSLASGLLYVSELIEEHCRLAKQVGQRGILAIIVLHLVFYFTDSFPLSQTMFSITCHIVYLQNFSHTWPLISLSSPTFLASCVLVIADHFVWFFYFSRLTREAKYARAYRGGGPTTPGFTEIASFFGICVWLAPLFLFLSLSANDNALPTSTAEQSSSVPTSSSPARVSLFRSIFSFMSFGPLSKTKSSQQGNGGIIAPRSPVTTRPPPPSQYPPPSSPLAQHVRPRSPAPPRSPVHPHHVVNGAQEIEIQNPNASTNFRLHAPPMTRRRPAGDAYGPGILRST</sequence>
<organism evidence="8 9">
    <name type="scientific">Agaricus bisporus var. burnettii</name>
    <dbReference type="NCBI Taxonomy" id="192524"/>
    <lineage>
        <taxon>Eukaryota</taxon>
        <taxon>Fungi</taxon>
        <taxon>Dikarya</taxon>
        <taxon>Basidiomycota</taxon>
        <taxon>Agaricomycotina</taxon>
        <taxon>Agaricomycetes</taxon>
        <taxon>Agaricomycetidae</taxon>
        <taxon>Agaricales</taxon>
        <taxon>Agaricineae</taxon>
        <taxon>Agaricaceae</taxon>
        <taxon>Agaricus</taxon>
    </lineage>
</organism>
<accession>A0A8H7KH47</accession>
<comment type="similarity">
    <text evidence="2">Belongs to the SVP26 family.</text>
</comment>
<dbReference type="GO" id="GO:0006888">
    <property type="term" value="P:endoplasmic reticulum to Golgi vesicle-mediated transport"/>
    <property type="evidence" value="ECO:0007669"/>
    <property type="project" value="InterPro"/>
</dbReference>
<dbReference type="AlphaFoldDB" id="A0A8H7KH47"/>
<evidence type="ECO:0000256" key="6">
    <source>
        <dbReference type="SAM" id="MobiDB-lite"/>
    </source>
</evidence>
<feature type="region of interest" description="Disordered" evidence="6">
    <location>
        <begin position="272"/>
        <end position="304"/>
    </location>
</feature>
<dbReference type="GO" id="GO:0000139">
    <property type="term" value="C:Golgi membrane"/>
    <property type="evidence" value="ECO:0007669"/>
    <property type="project" value="TreeGrafter"/>
</dbReference>
<feature type="transmembrane region" description="Helical" evidence="7">
    <location>
        <begin position="138"/>
        <end position="161"/>
    </location>
</feature>
<evidence type="ECO:0000256" key="3">
    <source>
        <dbReference type="ARBA" id="ARBA00022692"/>
    </source>
</evidence>